<protein>
    <submittedName>
        <fullName evidence="4">Venom phosphodiesterase 2</fullName>
    </submittedName>
</protein>
<dbReference type="InterPro" id="IPR044925">
    <property type="entry name" value="His-Me_finger_sf"/>
</dbReference>
<keyword evidence="2" id="KW-0325">Glycoprotein</keyword>
<proteinExistence type="predicted"/>
<dbReference type="Gene3D" id="3.40.570.10">
    <property type="entry name" value="Extracellular Endonuclease, subunit A"/>
    <property type="match status" value="2"/>
</dbReference>
<dbReference type="GO" id="GO:0046872">
    <property type="term" value="F:metal ion binding"/>
    <property type="evidence" value="ECO:0007669"/>
    <property type="project" value="InterPro"/>
</dbReference>
<dbReference type="SUPFAM" id="SSF53649">
    <property type="entry name" value="Alkaline phosphatase-like"/>
    <property type="match status" value="1"/>
</dbReference>
<evidence type="ECO:0000256" key="2">
    <source>
        <dbReference type="ARBA" id="ARBA00023180"/>
    </source>
</evidence>
<accession>A0A8J4YCH1</accession>
<dbReference type="InterPro" id="IPR044929">
    <property type="entry name" value="DNA/RNA_non-sp_Endonuclease_sf"/>
</dbReference>
<dbReference type="GO" id="GO:0003676">
    <property type="term" value="F:nucleic acid binding"/>
    <property type="evidence" value="ECO:0007669"/>
    <property type="project" value="InterPro"/>
</dbReference>
<dbReference type="GO" id="GO:0016787">
    <property type="term" value="F:hydrolase activity"/>
    <property type="evidence" value="ECO:0007669"/>
    <property type="project" value="UniProtKB-KW"/>
</dbReference>
<name>A0A8J4YCH1_CHIOP</name>
<evidence type="ECO:0000259" key="3">
    <source>
        <dbReference type="SMART" id="SM00477"/>
    </source>
</evidence>
<dbReference type="SMART" id="SM00477">
    <property type="entry name" value="NUC"/>
    <property type="match status" value="1"/>
</dbReference>
<dbReference type="Proteomes" id="UP000770661">
    <property type="component" value="Unassembled WGS sequence"/>
</dbReference>
<dbReference type="AlphaFoldDB" id="A0A8J4YCH1"/>
<dbReference type="CDD" id="cd16018">
    <property type="entry name" value="Enpp"/>
    <property type="match status" value="1"/>
</dbReference>
<evidence type="ECO:0000313" key="5">
    <source>
        <dbReference type="Proteomes" id="UP000770661"/>
    </source>
</evidence>
<dbReference type="EMBL" id="JACEEZ010013077">
    <property type="protein sequence ID" value="KAG0720324.1"/>
    <property type="molecule type" value="Genomic_DNA"/>
</dbReference>
<dbReference type="Gene3D" id="3.40.720.10">
    <property type="entry name" value="Alkaline Phosphatase, subunit A"/>
    <property type="match status" value="1"/>
</dbReference>
<gene>
    <name evidence="4" type="primary">PDE2</name>
    <name evidence="4" type="ORF">GWK47_048747</name>
</gene>
<dbReference type="PANTHER" id="PTHR10151">
    <property type="entry name" value="ECTONUCLEOTIDE PYROPHOSPHATASE/PHOSPHODIESTERASE"/>
    <property type="match status" value="1"/>
</dbReference>
<dbReference type="InterPro" id="IPR017850">
    <property type="entry name" value="Alkaline_phosphatase_core_sf"/>
</dbReference>
<dbReference type="PANTHER" id="PTHR10151:SF114">
    <property type="entry name" value="ECTONUCLEOTIDE PYROPHOSPHATASE_PHOSPHODIESTERASE C27A7.3"/>
    <property type="match status" value="1"/>
</dbReference>
<dbReference type="InterPro" id="IPR002591">
    <property type="entry name" value="Phosphodiest/P_Trfase"/>
</dbReference>
<dbReference type="InterPro" id="IPR020821">
    <property type="entry name" value="ENPP1-3/EXOG-like_nuc-like"/>
</dbReference>
<evidence type="ECO:0000313" key="4">
    <source>
        <dbReference type="EMBL" id="KAG0720324.1"/>
    </source>
</evidence>
<sequence>MDERRLVMIGVGHLLGSEGGVSQGVVLAVSTITLLAVTLSAKTTEDDTAENYNASNPLLLISLDGFRSDYIYRHLPTLETLAKEGVTARFMMPSYPTITFPNHYTIVTGLYPESHGIVANRFYDQEFEAIFTMGVKDGKWWGGEPIWNTLTRQNKTSATFFWPGSDTNINDQRPTEWRLFDDTVPFTDRVDQVSLRTTFFVAREPLQDHSYMDGCGKINSVMKFVSIISIFLHTVTVDCTVLLQVVEWLSRSEDRPDWVSLYFEEPDHSGHGYGPDSIEVANALSHVDGMISRLLDGLRRNDMEDKVNIIVLADHGMARAGPLKLINLTNYVPDFYSSSVNNTYGAFTMLRLQDSSDEAVNGMVKQLACPSGVPYMRAYKPQDLPTRFHYSNNRRIGDIVLDFDSGFFTTYQNGSILKGEHGYDNHLSTMSALFIATGPDFKKEVVLEPFQNIEIYNLMCHLTGVDPAPNNGTEGSLYAALINPPPTPEVPLEDELPAPEYPTNLTNLLTMADCIGDLDETEYQTLGLNMNKTVRDELVKLHLPWGNPLSGNLSADVLLLHQKDHVTGYSKTLKMPLWVSFTVSELLQGSPVDDTLWLSDVRLNASNTATCTAYKNLTQEVRGVSMYPLFHPLFSASSTLPKIPYLVSNAVPMYNTLIAEKYMAYFSKLDKTTDFLPMNIPRVPSDIFVVLTRCRQVVGSLGDCNEEDLDAIAFIHPNLETEYNNNCLDNLNYETLFLATVRDVELATGLTLFADLQPSSIRLQLALRIHMHTWPIYSNP</sequence>
<keyword evidence="5" id="KW-1185">Reference proteome</keyword>
<comment type="caution">
    <text evidence="4">The sequence shown here is derived from an EMBL/GenBank/DDBJ whole genome shotgun (WGS) entry which is preliminary data.</text>
</comment>
<dbReference type="SUPFAM" id="SSF54060">
    <property type="entry name" value="His-Me finger endonucleases"/>
    <property type="match status" value="1"/>
</dbReference>
<keyword evidence="1" id="KW-0378">Hydrolase</keyword>
<organism evidence="4 5">
    <name type="scientific">Chionoecetes opilio</name>
    <name type="common">Atlantic snow crab</name>
    <name type="synonym">Cancer opilio</name>
    <dbReference type="NCBI Taxonomy" id="41210"/>
    <lineage>
        <taxon>Eukaryota</taxon>
        <taxon>Metazoa</taxon>
        <taxon>Ecdysozoa</taxon>
        <taxon>Arthropoda</taxon>
        <taxon>Crustacea</taxon>
        <taxon>Multicrustacea</taxon>
        <taxon>Malacostraca</taxon>
        <taxon>Eumalacostraca</taxon>
        <taxon>Eucarida</taxon>
        <taxon>Decapoda</taxon>
        <taxon>Pleocyemata</taxon>
        <taxon>Brachyura</taxon>
        <taxon>Eubrachyura</taxon>
        <taxon>Majoidea</taxon>
        <taxon>Majidae</taxon>
        <taxon>Chionoecetes</taxon>
    </lineage>
</organism>
<dbReference type="OrthoDB" id="415411at2759"/>
<feature type="domain" description="ENPP1-3/EXOG-like endonuclease/phosphodiesterase" evidence="3">
    <location>
        <begin position="562"/>
        <end position="759"/>
    </location>
</feature>
<evidence type="ECO:0000256" key="1">
    <source>
        <dbReference type="ARBA" id="ARBA00022801"/>
    </source>
</evidence>
<reference evidence="4" key="1">
    <citation type="submission" date="2020-07" db="EMBL/GenBank/DDBJ databases">
        <title>The High-quality genome of the commercially important snow crab, Chionoecetes opilio.</title>
        <authorList>
            <person name="Jeong J.-H."/>
            <person name="Ryu S."/>
        </authorList>
    </citation>
    <scope>NUCLEOTIDE SEQUENCE</scope>
    <source>
        <strain evidence="4">MADBK_172401_WGS</strain>
        <tissue evidence="4">Digestive gland</tissue>
    </source>
</reference>
<dbReference type="Pfam" id="PF01663">
    <property type="entry name" value="Phosphodiest"/>
    <property type="match status" value="1"/>
</dbReference>